<evidence type="ECO:0000256" key="10">
    <source>
        <dbReference type="ARBA" id="ARBA00023242"/>
    </source>
</evidence>
<evidence type="ECO:0000256" key="13">
    <source>
        <dbReference type="PIRSR" id="PIRSR039133-2"/>
    </source>
</evidence>
<dbReference type="InterPro" id="IPR030661">
    <property type="entry name" value="Uba2"/>
</dbReference>
<dbReference type="InterPro" id="IPR035985">
    <property type="entry name" value="Ubiquitin-activating_enz"/>
</dbReference>
<evidence type="ECO:0000259" key="17">
    <source>
        <dbReference type="Pfam" id="PF00899"/>
    </source>
</evidence>
<evidence type="ECO:0000256" key="2">
    <source>
        <dbReference type="ARBA" id="ARBA00004718"/>
    </source>
</evidence>
<evidence type="ECO:0000256" key="8">
    <source>
        <dbReference type="ARBA" id="ARBA00022833"/>
    </source>
</evidence>
<evidence type="ECO:0000256" key="1">
    <source>
        <dbReference type="ARBA" id="ARBA00004123"/>
    </source>
</evidence>
<reference evidence="20" key="1">
    <citation type="submission" date="2021-01" db="EMBL/GenBank/DDBJ databases">
        <authorList>
            <consortium name="Aspergillus chevalieri M1 genome sequencing consortium"/>
            <person name="Kazuki M."/>
            <person name="Futagami T."/>
        </authorList>
    </citation>
    <scope>NUCLEOTIDE SEQUENCE</scope>
    <source>
        <strain evidence="20">M1</strain>
    </source>
</reference>
<dbReference type="Pfam" id="PF10585">
    <property type="entry name" value="UBA_E1_SCCH"/>
    <property type="match status" value="1"/>
</dbReference>
<comment type="similarity">
    <text evidence="3 11">Belongs to the ubiquitin-activating E1 family.</text>
</comment>
<feature type="binding site" evidence="14">
    <location>
        <position position="435"/>
    </location>
    <ligand>
        <name>Zn(2+)</name>
        <dbReference type="ChEBI" id="CHEBI:29105"/>
    </ligand>
</feature>
<dbReference type="EMBL" id="AP024421">
    <property type="protein sequence ID" value="BCR90315.1"/>
    <property type="molecule type" value="Genomic_DNA"/>
</dbReference>
<dbReference type="GO" id="GO:0031510">
    <property type="term" value="C:SUMO activating enzyme complex"/>
    <property type="evidence" value="ECO:0007669"/>
    <property type="project" value="UniProtKB-UniRule"/>
</dbReference>
<dbReference type="FunFam" id="3.50.50.80:FF:000002">
    <property type="entry name" value="SUMO-activating enzyme subunit 2"/>
    <property type="match status" value="1"/>
</dbReference>
<dbReference type="RefSeq" id="XP_043138837.1">
    <property type="nucleotide sequence ID" value="XM_043281349.1"/>
</dbReference>
<keyword evidence="21" id="KW-1185">Reference proteome</keyword>
<dbReference type="GO" id="GO:0016925">
    <property type="term" value="P:protein sumoylation"/>
    <property type="evidence" value="ECO:0007669"/>
    <property type="project" value="UniProtKB-UniRule"/>
</dbReference>
<evidence type="ECO:0000313" key="20">
    <source>
        <dbReference type="EMBL" id="BCR90315.1"/>
    </source>
</evidence>
<comment type="subunit">
    <text evidence="11">Heterodimer.</text>
</comment>
<reference evidence="20" key="2">
    <citation type="submission" date="2021-02" db="EMBL/GenBank/DDBJ databases">
        <title>Aspergillus chevalieri M1 genome sequence.</title>
        <authorList>
            <person name="Kadooka C."/>
            <person name="Mori K."/>
            <person name="Futagami T."/>
        </authorList>
    </citation>
    <scope>NUCLEOTIDE SEQUENCE</scope>
    <source>
        <strain evidence="20">M1</strain>
    </source>
</reference>
<dbReference type="FunFam" id="1.10.10.520:FF:000003">
    <property type="entry name" value="Ubiquitin-activating enzyme E1-like"/>
    <property type="match status" value="1"/>
</dbReference>
<evidence type="ECO:0000256" key="5">
    <source>
        <dbReference type="ARBA" id="ARBA00022723"/>
    </source>
</evidence>
<dbReference type="InterPro" id="IPR042449">
    <property type="entry name" value="Ub-E1_IAD_1"/>
</dbReference>
<dbReference type="InterPro" id="IPR033127">
    <property type="entry name" value="UBQ-activ_enz_E1_Cys_AS"/>
</dbReference>
<proteinExistence type="inferred from homology"/>
<feature type="active site" description="Glycyl thioester intermediate" evidence="12 15">
    <location>
        <position position="176"/>
    </location>
</feature>
<dbReference type="InterPro" id="IPR019572">
    <property type="entry name" value="UBA_E1_SCCH"/>
</dbReference>
<dbReference type="GeneID" id="66984673"/>
<dbReference type="InterPro" id="IPR045886">
    <property type="entry name" value="ThiF/MoeB/HesA"/>
</dbReference>
<accession>A0A7R7VT51</accession>
<keyword evidence="8 11" id="KW-0862">Zinc</keyword>
<evidence type="ECO:0000256" key="7">
    <source>
        <dbReference type="ARBA" id="ARBA00022786"/>
    </source>
</evidence>
<dbReference type="GO" id="GO:0005737">
    <property type="term" value="C:cytoplasm"/>
    <property type="evidence" value="ECO:0007669"/>
    <property type="project" value="TreeGrafter"/>
</dbReference>
<feature type="domain" description="Ubiquitin/SUMO-activating enzyme ubiquitin-like" evidence="19">
    <location>
        <begin position="443"/>
        <end position="520"/>
    </location>
</feature>
<comment type="subcellular location">
    <subcellularLocation>
        <location evidence="1">Nucleus</location>
    </subcellularLocation>
</comment>
<dbReference type="GO" id="GO:0046872">
    <property type="term" value="F:metal ion binding"/>
    <property type="evidence" value="ECO:0007669"/>
    <property type="project" value="UniProtKB-KW"/>
</dbReference>
<feature type="domain" description="THIF-type NAD/FAD binding fold" evidence="17">
    <location>
        <begin position="16"/>
        <end position="434"/>
    </location>
</feature>
<name>A0A7R7VT51_ASPCH</name>
<keyword evidence="10" id="KW-0539">Nucleus</keyword>
<evidence type="ECO:0000256" key="3">
    <source>
        <dbReference type="ARBA" id="ARBA00005673"/>
    </source>
</evidence>
<sequence length="614" mass="68416">MTRDTYLKRSVGTLARRIKESRVLLVGAGGIGCELLKNLLLSGFGEIHIIDLDTIDLSNLNRQFLFRFEHIKKPKALVAKEVAHKFQPRAKLEAYHANIKDSQFNVDWFGSFDVVFNALDNLDARRYVNRMCLAADVPLIESGTTGFNGQVQVIKKGQTECYDCNSKEVPKSFPVCTIRSTPSQPIHCIVWAKSYLFPELFGRSEDETEELDSSEDAENAEEIANLRREAQALKEIRQSMGSDEFPRKVFEKVFKEDIERLRGMEDMWKTRKPPESLDFDKLEAESSSIEAIISNNDQKVWSLAEDFVVFKDSLDRLSKRLKSLQETAVGDSNPILDFDKDDVDTLDFVAATANLRAAIFGIDPKSKFDTKQMAGNIIPAIATTNAMTAGLCVLQAMKVLKDDYANAKMVFLERSGARAINSDSLKPPNPNCPVCSVAMGRITMDPKRATLSNLVEDVLRSQLGYGEEFSISNELGTIYDPDLEDNLPKKLLDLGVKDESFLTVVDEDDEPRVNLELIVKAPEESPLSNEEKPISLEKAVDIPRKPKAPTPAPPTFPETVSDTTGVKRKLEETEIGQEDLHVKRIHTNNAANGDDGTQPIVLDEADGGAILIDD</sequence>
<evidence type="ECO:0000256" key="12">
    <source>
        <dbReference type="PIRSR" id="PIRSR039133-1"/>
    </source>
</evidence>
<dbReference type="Pfam" id="PF14732">
    <property type="entry name" value="UAE_UbL"/>
    <property type="match status" value="1"/>
</dbReference>
<dbReference type="GO" id="GO:0016740">
    <property type="term" value="F:transferase activity"/>
    <property type="evidence" value="ECO:0007669"/>
    <property type="project" value="UniProtKB-KW"/>
</dbReference>
<dbReference type="GO" id="GO:0019948">
    <property type="term" value="F:SUMO activating enzyme activity"/>
    <property type="evidence" value="ECO:0007669"/>
    <property type="project" value="UniProtKB-UniRule"/>
</dbReference>
<dbReference type="InterPro" id="IPR023318">
    <property type="entry name" value="Ub_act_enz_dom_a_sf"/>
</dbReference>
<dbReference type="Gene3D" id="1.10.10.520">
    <property type="entry name" value="Ubiquitin activating enzymes (Uba3). Chain: B, domain 2"/>
    <property type="match status" value="1"/>
</dbReference>
<evidence type="ECO:0000256" key="14">
    <source>
        <dbReference type="PIRSR" id="PIRSR039133-3"/>
    </source>
</evidence>
<comment type="pathway">
    <text evidence="2 11">Protein modification; protein sumoylation.</text>
</comment>
<dbReference type="InterPro" id="IPR000594">
    <property type="entry name" value="ThiF_NAD_FAD-bd"/>
</dbReference>
<evidence type="ECO:0000256" key="9">
    <source>
        <dbReference type="ARBA" id="ARBA00022840"/>
    </source>
</evidence>
<dbReference type="PANTHER" id="PTHR10953">
    <property type="entry name" value="UBIQUITIN-ACTIVATING ENZYME E1"/>
    <property type="match status" value="1"/>
</dbReference>
<feature type="binding site" evidence="14">
    <location>
        <position position="161"/>
    </location>
    <ligand>
        <name>Zn(2+)</name>
        <dbReference type="ChEBI" id="CHEBI:29105"/>
    </ligand>
</feature>
<dbReference type="AlphaFoldDB" id="A0A7R7VT51"/>
<evidence type="ECO:0000259" key="19">
    <source>
        <dbReference type="Pfam" id="PF14732"/>
    </source>
</evidence>
<dbReference type="InterPro" id="IPR028077">
    <property type="entry name" value="UAE_UbL_dom"/>
</dbReference>
<feature type="binding site" evidence="13">
    <location>
        <position position="75"/>
    </location>
    <ligand>
        <name>ATP</name>
        <dbReference type="ChEBI" id="CHEBI:30616"/>
    </ligand>
</feature>
<evidence type="ECO:0000256" key="4">
    <source>
        <dbReference type="ARBA" id="ARBA00022679"/>
    </source>
</evidence>
<keyword evidence="6 11" id="KW-0547">Nucleotide-binding</keyword>
<gene>
    <name evidence="20" type="primary">UBA2</name>
    <name evidence="20" type="ORF">ACHE_60201S</name>
</gene>
<dbReference type="FunFam" id="3.10.290.20:FF:000005">
    <property type="entry name" value="Ubiquitin-activating enzyme E1-like"/>
    <property type="match status" value="1"/>
</dbReference>
<dbReference type="PANTHER" id="PTHR10953:SF5">
    <property type="entry name" value="SUMO-ACTIVATING ENZYME SUBUNIT 2"/>
    <property type="match status" value="1"/>
</dbReference>
<evidence type="ECO:0000259" key="18">
    <source>
        <dbReference type="Pfam" id="PF10585"/>
    </source>
</evidence>
<dbReference type="PROSITE" id="PS00865">
    <property type="entry name" value="UBIQUITIN_ACTIVAT_2"/>
    <property type="match status" value="1"/>
</dbReference>
<feature type="binding site" evidence="13">
    <location>
        <position position="51"/>
    </location>
    <ligand>
        <name>ATP</name>
        <dbReference type="ChEBI" id="CHEBI:30616"/>
    </ligand>
</feature>
<feature type="binding site" evidence="13">
    <location>
        <begin position="120"/>
        <end position="125"/>
    </location>
    <ligand>
        <name>ATP</name>
        <dbReference type="ChEBI" id="CHEBI:30616"/>
    </ligand>
</feature>
<dbReference type="CDD" id="cd01489">
    <property type="entry name" value="Uba2_SUMO"/>
    <property type="match status" value="1"/>
</dbReference>
<dbReference type="KEGG" id="ache:ACHE_60201S"/>
<feature type="domain" description="Ubiquitin-activating enzyme SCCH" evidence="18">
    <location>
        <begin position="311"/>
        <end position="371"/>
    </location>
</feature>
<dbReference type="Proteomes" id="UP000637239">
    <property type="component" value="Chromosome 6"/>
</dbReference>
<feature type="binding site" evidence="14">
    <location>
        <position position="432"/>
    </location>
    <ligand>
        <name>Zn(2+)</name>
        <dbReference type="ChEBI" id="CHEBI:29105"/>
    </ligand>
</feature>
<dbReference type="PROSITE" id="PS51257">
    <property type="entry name" value="PROKAR_LIPOPROTEIN"/>
    <property type="match status" value="1"/>
</dbReference>
<evidence type="ECO:0000256" key="16">
    <source>
        <dbReference type="SAM" id="MobiDB-lite"/>
    </source>
</evidence>
<dbReference type="PIRSF" id="PIRSF039133">
    <property type="entry name" value="SUMO_E1B"/>
    <property type="match status" value="1"/>
</dbReference>
<dbReference type="SUPFAM" id="SSF69572">
    <property type="entry name" value="Activating enzymes of the ubiquitin-like proteins"/>
    <property type="match status" value="1"/>
</dbReference>
<keyword evidence="7 11" id="KW-0833">Ubl conjugation pathway</keyword>
<dbReference type="UniPathway" id="UPA00886"/>
<dbReference type="Gene3D" id="3.50.50.80">
    <property type="entry name" value="Ubiquitin-activating enzyme E1, inactive adenylation domain, subdomain 1"/>
    <property type="match status" value="1"/>
</dbReference>
<keyword evidence="4" id="KW-0808">Transferase</keyword>
<feature type="region of interest" description="Disordered" evidence="16">
    <location>
        <begin position="543"/>
        <end position="565"/>
    </location>
</feature>
<dbReference type="FunFam" id="3.40.50.720:FF:000618">
    <property type="entry name" value="SUMO-activating enzyme subunit 2"/>
    <property type="match status" value="1"/>
</dbReference>
<evidence type="ECO:0000256" key="15">
    <source>
        <dbReference type="PROSITE-ProRule" id="PRU10132"/>
    </source>
</evidence>
<keyword evidence="9 11" id="KW-0067">ATP-binding</keyword>
<dbReference type="Gene3D" id="3.10.290.20">
    <property type="entry name" value="Ubiquitin-like 2 activating enzyme e1b. Chain: B, domain 3"/>
    <property type="match status" value="1"/>
</dbReference>
<evidence type="ECO:0000313" key="21">
    <source>
        <dbReference type="Proteomes" id="UP000637239"/>
    </source>
</evidence>
<feature type="binding site" evidence="13">
    <location>
        <begin position="59"/>
        <end position="62"/>
    </location>
    <ligand>
        <name>ATP</name>
        <dbReference type="ChEBI" id="CHEBI:30616"/>
    </ligand>
</feature>
<feature type="binding site" evidence="14">
    <location>
        <position position="164"/>
    </location>
    <ligand>
        <name>Zn(2+)</name>
        <dbReference type="ChEBI" id="CHEBI:29105"/>
    </ligand>
</feature>
<organism evidence="20 21">
    <name type="scientific">Aspergillus chevalieri</name>
    <name type="common">Eurotium chevalieri</name>
    <dbReference type="NCBI Taxonomy" id="182096"/>
    <lineage>
        <taxon>Eukaryota</taxon>
        <taxon>Fungi</taxon>
        <taxon>Dikarya</taxon>
        <taxon>Ascomycota</taxon>
        <taxon>Pezizomycotina</taxon>
        <taxon>Eurotiomycetes</taxon>
        <taxon>Eurotiomycetidae</taxon>
        <taxon>Eurotiales</taxon>
        <taxon>Aspergillaceae</taxon>
        <taxon>Aspergillus</taxon>
        <taxon>Aspergillus subgen. Aspergillus</taxon>
    </lineage>
</organism>
<dbReference type="Pfam" id="PF00899">
    <property type="entry name" value="ThiF"/>
    <property type="match status" value="1"/>
</dbReference>
<feature type="binding site" evidence="13">
    <location>
        <begin position="27"/>
        <end position="32"/>
    </location>
    <ligand>
        <name>ATP</name>
        <dbReference type="ChEBI" id="CHEBI:30616"/>
    </ligand>
</feature>
<evidence type="ECO:0000256" key="11">
    <source>
        <dbReference type="PIRNR" id="PIRNR039133"/>
    </source>
</evidence>
<evidence type="ECO:0000256" key="6">
    <source>
        <dbReference type="ARBA" id="ARBA00022741"/>
    </source>
</evidence>
<dbReference type="GO" id="GO:0005524">
    <property type="term" value="F:ATP binding"/>
    <property type="evidence" value="ECO:0007669"/>
    <property type="project" value="UniProtKB-UniRule"/>
</dbReference>
<keyword evidence="5 11" id="KW-0479">Metal-binding</keyword>
<protein>
    <recommendedName>
        <fullName evidence="11">Ubiquitin-activating enzyme E1-like</fullName>
    </recommendedName>
</protein>